<dbReference type="InterPro" id="IPR001245">
    <property type="entry name" value="Ser-Thr/Tyr_kinase_cat_dom"/>
</dbReference>
<dbReference type="InterPro" id="IPR000719">
    <property type="entry name" value="Prot_kinase_dom"/>
</dbReference>
<dbReference type="GO" id="GO:0004674">
    <property type="term" value="F:protein serine/threonine kinase activity"/>
    <property type="evidence" value="ECO:0007669"/>
    <property type="project" value="TreeGrafter"/>
</dbReference>
<protein>
    <recommendedName>
        <fullName evidence="1">Protein kinase domain-containing protein</fullName>
    </recommendedName>
</protein>
<feature type="domain" description="Protein kinase" evidence="1">
    <location>
        <begin position="1"/>
        <end position="169"/>
    </location>
</feature>
<dbReference type="EMBL" id="KL198038">
    <property type="protein sequence ID" value="KDQ14277.1"/>
    <property type="molecule type" value="Genomic_DNA"/>
</dbReference>
<evidence type="ECO:0000259" key="1">
    <source>
        <dbReference type="PROSITE" id="PS50011"/>
    </source>
</evidence>
<dbReference type="Gene3D" id="1.10.510.10">
    <property type="entry name" value="Transferase(Phosphotransferase) domain 1"/>
    <property type="match status" value="1"/>
</dbReference>
<feature type="non-terminal residue" evidence="2">
    <location>
        <position position="1"/>
    </location>
</feature>
<accession>A0A067MQZ4</accession>
<dbReference type="PROSITE" id="PS50011">
    <property type="entry name" value="PROTEIN_KINASE_DOM"/>
    <property type="match status" value="1"/>
</dbReference>
<dbReference type="Proteomes" id="UP000027195">
    <property type="component" value="Unassembled WGS sequence"/>
</dbReference>
<dbReference type="InterPro" id="IPR051681">
    <property type="entry name" value="Ser/Thr_Kinases-Pseudokinases"/>
</dbReference>
<evidence type="ECO:0000313" key="3">
    <source>
        <dbReference type="Proteomes" id="UP000027195"/>
    </source>
</evidence>
<evidence type="ECO:0000313" key="2">
    <source>
        <dbReference type="EMBL" id="KDQ14277.1"/>
    </source>
</evidence>
<dbReference type="OrthoDB" id="4062651at2759"/>
<keyword evidence="3" id="KW-1185">Reference proteome</keyword>
<name>A0A067MQZ4_BOTB1</name>
<reference evidence="3" key="1">
    <citation type="journal article" date="2014" name="Proc. Natl. Acad. Sci. U.S.A.">
        <title>Extensive sampling of basidiomycete genomes demonstrates inadequacy of the white-rot/brown-rot paradigm for wood decay fungi.</title>
        <authorList>
            <person name="Riley R."/>
            <person name="Salamov A.A."/>
            <person name="Brown D.W."/>
            <person name="Nagy L.G."/>
            <person name="Floudas D."/>
            <person name="Held B.W."/>
            <person name="Levasseur A."/>
            <person name="Lombard V."/>
            <person name="Morin E."/>
            <person name="Otillar R."/>
            <person name="Lindquist E.A."/>
            <person name="Sun H."/>
            <person name="LaButti K.M."/>
            <person name="Schmutz J."/>
            <person name="Jabbour D."/>
            <person name="Luo H."/>
            <person name="Baker S.E."/>
            <person name="Pisabarro A.G."/>
            <person name="Walton J.D."/>
            <person name="Blanchette R.A."/>
            <person name="Henrissat B."/>
            <person name="Martin F."/>
            <person name="Cullen D."/>
            <person name="Hibbett D.S."/>
            <person name="Grigoriev I.V."/>
        </authorList>
    </citation>
    <scope>NUCLEOTIDE SEQUENCE [LARGE SCALE GENOMIC DNA]</scope>
    <source>
        <strain evidence="3">FD-172 SS1</strain>
    </source>
</reference>
<dbReference type="GO" id="GO:0005524">
    <property type="term" value="F:ATP binding"/>
    <property type="evidence" value="ECO:0007669"/>
    <property type="project" value="InterPro"/>
</dbReference>
<dbReference type="AlphaFoldDB" id="A0A067MQZ4"/>
<dbReference type="PANTHER" id="PTHR44329">
    <property type="entry name" value="SERINE/THREONINE-PROTEIN KINASE TNNI3K-RELATED"/>
    <property type="match status" value="1"/>
</dbReference>
<dbReference type="PANTHER" id="PTHR44329:SF214">
    <property type="entry name" value="PROTEIN KINASE DOMAIN-CONTAINING PROTEIN"/>
    <property type="match status" value="1"/>
</dbReference>
<sequence>QLQREVNVWKNLHHPHVLQFIGLCTLGPSTYMVSPWMENGDILSYLKLYTEVNPLKLLLQAAKGLEYLHTFKPTVVHGDIKGVSAFANIFVSKSGEATIADFGLSEMTTEGNLANNSTEFYMAGSRRWQAPELVRAETKLQAQRTTASDIFAFGLVAVEVSTPPIRHDS</sequence>
<dbReference type="HOGENOM" id="CLU_000288_7_18_1"/>
<dbReference type="STRING" id="930990.A0A067MQZ4"/>
<organism evidence="2 3">
    <name type="scientific">Botryobasidium botryosum (strain FD-172 SS1)</name>
    <dbReference type="NCBI Taxonomy" id="930990"/>
    <lineage>
        <taxon>Eukaryota</taxon>
        <taxon>Fungi</taxon>
        <taxon>Dikarya</taxon>
        <taxon>Basidiomycota</taxon>
        <taxon>Agaricomycotina</taxon>
        <taxon>Agaricomycetes</taxon>
        <taxon>Cantharellales</taxon>
        <taxon>Botryobasidiaceae</taxon>
        <taxon>Botryobasidium</taxon>
    </lineage>
</organism>
<proteinExistence type="predicted"/>
<gene>
    <name evidence="2" type="ORF">BOTBODRAFT_110284</name>
</gene>
<dbReference type="SUPFAM" id="SSF56112">
    <property type="entry name" value="Protein kinase-like (PK-like)"/>
    <property type="match status" value="1"/>
</dbReference>
<dbReference type="InParanoid" id="A0A067MQZ4"/>
<dbReference type="Pfam" id="PF07714">
    <property type="entry name" value="PK_Tyr_Ser-Thr"/>
    <property type="match status" value="1"/>
</dbReference>
<dbReference type="InterPro" id="IPR011009">
    <property type="entry name" value="Kinase-like_dom_sf"/>
</dbReference>